<dbReference type="AlphaFoldDB" id="A0A251NWG2"/>
<reference evidence="1 2" key="1">
    <citation type="journal article" date="2013" name="Nat. Genet.">
        <title>The high-quality draft genome of peach (Prunus persica) identifies unique patterns of genetic diversity, domestication and genome evolution.</title>
        <authorList>
            <consortium name="International Peach Genome Initiative"/>
            <person name="Verde I."/>
            <person name="Abbott A.G."/>
            <person name="Scalabrin S."/>
            <person name="Jung S."/>
            <person name="Shu S."/>
            <person name="Marroni F."/>
            <person name="Zhebentyayeva T."/>
            <person name="Dettori M.T."/>
            <person name="Grimwood J."/>
            <person name="Cattonaro F."/>
            <person name="Zuccolo A."/>
            <person name="Rossini L."/>
            <person name="Jenkins J."/>
            <person name="Vendramin E."/>
            <person name="Meisel L.A."/>
            <person name="Decroocq V."/>
            <person name="Sosinski B."/>
            <person name="Prochnik S."/>
            <person name="Mitros T."/>
            <person name="Policriti A."/>
            <person name="Cipriani G."/>
            <person name="Dondini L."/>
            <person name="Ficklin S."/>
            <person name="Goodstein D.M."/>
            <person name="Xuan P."/>
            <person name="Del Fabbro C."/>
            <person name="Aramini V."/>
            <person name="Copetti D."/>
            <person name="Gonzalez S."/>
            <person name="Horner D.S."/>
            <person name="Falchi R."/>
            <person name="Lucas S."/>
            <person name="Mica E."/>
            <person name="Maldonado J."/>
            <person name="Lazzari B."/>
            <person name="Bielenberg D."/>
            <person name="Pirona R."/>
            <person name="Miculan M."/>
            <person name="Barakat A."/>
            <person name="Testolin R."/>
            <person name="Stella A."/>
            <person name="Tartarini S."/>
            <person name="Tonutti P."/>
            <person name="Arus P."/>
            <person name="Orellana A."/>
            <person name="Wells C."/>
            <person name="Main D."/>
            <person name="Vizzotto G."/>
            <person name="Silva H."/>
            <person name="Salamini F."/>
            <person name="Schmutz J."/>
            <person name="Morgante M."/>
            <person name="Rokhsar D.S."/>
        </authorList>
    </citation>
    <scope>NUCLEOTIDE SEQUENCE [LARGE SCALE GENOMIC DNA]</scope>
    <source>
        <strain evidence="2">cv. Nemared</strain>
    </source>
</reference>
<evidence type="ECO:0000313" key="1">
    <source>
        <dbReference type="EMBL" id="ONI03624.1"/>
    </source>
</evidence>
<proteinExistence type="predicted"/>
<sequence>MASVNMKFQKPFSEGTKKNKMTTVLLFIVSNPPNKSCFRAKSQCSSISRIVEITNINLKTRNNKENHRKSIIFP</sequence>
<dbReference type="Gramene" id="ONI03624">
    <property type="protein sequence ID" value="ONI03624"/>
    <property type="gene ID" value="PRUPE_6G269900"/>
</dbReference>
<accession>A0A251NWG2</accession>
<keyword evidence="2" id="KW-1185">Reference proteome</keyword>
<organism evidence="1 2">
    <name type="scientific">Prunus persica</name>
    <name type="common">Peach</name>
    <name type="synonym">Amygdalus persica</name>
    <dbReference type="NCBI Taxonomy" id="3760"/>
    <lineage>
        <taxon>Eukaryota</taxon>
        <taxon>Viridiplantae</taxon>
        <taxon>Streptophyta</taxon>
        <taxon>Embryophyta</taxon>
        <taxon>Tracheophyta</taxon>
        <taxon>Spermatophyta</taxon>
        <taxon>Magnoliopsida</taxon>
        <taxon>eudicotyledons</taxon>
        <taxon>Gunneridae</taxon>
        <taxon>Pentapetalae</taxon>
        <taxon>rosids</taxon>
        <taxon>fabids</taxon>
        <taxon>Rosales</taxon>
        <taxon>Rosaceae</taxon>
        <taxon>Amygdaloideae</taxon>
        <taxon>Amygdaleae</taxon>
        <taxon>Prunus</taxon>
    </lineage>
</organism>
<evidence type="ECO:0000313" key="2">
    <source>
        <dbReference type="Proteomes" id="UP000006882"/>
    </source>
</evidence>
<dbReference type="EMBL" id="CM007656">
    <property type="protein sequence ID" value="ONI03624.1"/>
    <property type="molecule type" value="Genomic_DNA"/>
</dbReference>
<gene>
    <name evidence="1" type="ORF">PRUPE_6G269900</name>
</gene>
<protein>
    <submittedName>
        <fullName evidence="1">Uncharacterized protein</fullName>
    </submittedName>
</protein>
<dbReference type="Proteomes" id="UP000006882">
    <property type="component" value="Chromosome G6"/>
</dbReference>
<name>A0A251NWG2_PRUPE</name>